<keyword evidence="7 10" id="KW-0411">Iron-sulfur</keyword>
<evidence type="ECO:0000256" key="8">
    <source>
        <dbReference type="ARBA" id="ARBA00023118"/>
    </source>
</evidence>
<dbReference type="AlphaFoldDB" id="A0A977KAK3"/>
<keyword evidence="8 10" id="KW-0051">Antiviral defense</keyword>
<dbReference type="EMBL" id="CP006868">
    <property type="protein sequence ID" value="UXD22119.1"/>
    <property type="molecule type" value="Genomic_DNA"/>
</dbReference>
<comment type="cofactor">
    <cofactor evidence="10">
        <name>Mg(2+)</name>
        <dbReference type="ChEBI" id="CHEBI:18420"/>
    </cofactor>
    <cofactor evidence="10">
        <name>Mn(2+)</name>
        <dbReference type="ChEBI" id="CHEBI:29035"/>
    </cofactor>
    <text evidence="10">Mg(2+) or Mn(2+) required for ssDNA cleavage activity.</text>
</comment>
<dbReference type="InterPro" id="IPR011604">
    <property type="entry name" value="PDDEXK-like_dom_sf"/>
</dbReference>
<evidence type="ECO:0000256" key="10">
    <source>
        <dbReference type="RuleBase" id="RU365022"/>
    </source>
</evidence>
<accession>A0A977KAK3</accession>
<evidence type="ECO:0000259" key="11">
    <source>
        <dbReference type="Pfam" id="PF01930"/>
    </source>
</evidence>
<evidence type="ECO:0000256" key="9">
    <source>
        <dbReference type="ARBA" id="ARBA00023211"/>
    </source>
</evidence>
<dbReference type="GO" id="GO:0004527">
    <property type="term" value="F:exonuclease activity"/>
    <property type="evidence" value="ECO:0007669"/>
    <property type="project" value="UniProtKB-KW"/>
</dbReference>
<dbReference type="InterPro" id="IPR022765">
    <property type="entry name" value="Dna2/Cas4_DUF83"/>
</dbReference>
<evidence type="ECO:0000313" key="13">
    <source>
        <dbReference type="Proteomes" id="UP001063698"/>
    </source>
</evidence>
<dbReference type="NCBIfam" id="TIGR00372">
    <property type="entry name" value="cas4"/>
    <property type="match status" value="1"/>
</dbReference>
<evidence type="ECO:0000256" key="6">
    <source>
        <dbReference type="ARBA" id="ARBA00023004"/>
    </source>
</evidence>
<evidence type="ECO:0000313" key="12">
    <source>
        <dbReference type="EMBL" id="UXD22119.1"/>
    </source>
</evidence>
<dbReference type="EC" id="3.1.12.1" evidence="10"/>
<dbReference type="Proteomes" id="UP001063698">
    <property type="component" value="Chromosome"/>
</dbReference>
<dbReference type="GO" id="GO:0046872">
    <property type="term" value="F:metal ion binding"/>
    <property type="evidence" value="ECO:0007669"/>
    <property type="project" value="UniProtKB-KW"/>
</dbReference>
<dbReference type="Gene3D" id="3.90.320.10">
    <property type="match status" value="1"/>
</dbReference>
<dbReference type="GO" id="GO:0051607">
    <property type="term" value="P:defense response to virus"/>
    <property type="evidence" value="ECO:0007669"/>
    <property type="project" value="UniProtKB-KW"/>
</dbReference>
<comment type="similarity">
    <text evidence="10">Belongs to the CRISPR-associated exonuclease Cas4 family.</text>
</comment>
<evidence type="ECO:0000256" key="4">
    <source>
        <dbReference type="ARBA" id="ARBA00022801"/>
    </source>
</evidence>
<dbReference type="Pfam" id="PF01930">
    <property type="entry name" value="Cas_Cas4"/>
    <property type="match status" value="1"/>
</dbReference>
<evidence type="ECO:0000256" key="3">
    <source>
        <dbReference type="ARBA" id="ARBA00022723"/>
    </source>
</evidence>
<dbReference type="KEGG" id="ipc:IPA_01875"/>
<keyword evidence="5 10" id="KW-0269">Exonuclease</keyword>
<comment type="function">
    <text evidence="10">CRISPR (clustered regularly interspaced short palindromic repeat) is an adaptive immune system that provides protection against mobile genetic elements (viruses, transposable elements and conjugative plasmids). CRISPR clusters contain sequences complementary to antecedent mobile elements and target invading nucleic acids. CRISPR clusters are transcribed and processed into CRISPR RNA (crRNA).</text>
</comment>
<feature type="domain" description="DUF83" evidence="11">
    <location>
        <begin position="8"/>
        <end position="166"/>
    </location>
</feature>
<evidence type="ECO:0000256" key="1">
    <source>
        <dbReference type="ARBA" id="ARBA00001936"/>
    </source>
</evidence>
<comment type="cofactor">
    <cofactor evidence="1">
        <name>Mn(2+)</name>
        <dbReference type="ChEBI" id="CHEBI:29035"/>
    </cofactor>
</comment>
<comment type="cofactor">
    <cofactor evidence="10">
        <name>iron-sulfur cluster</name>
        <dbReference type="ChEBI" id="CHEBI:30408"/>
    </cofactor>
</comment>
<organism evidence="12 13">
    <name type="scientific">Ignicoccus pacificus DSM 13166</name>
    <dbReference type="NCBI Taxonomy" id="940294"/>
    <lineage>
        <taxon>Archaea</taxon>
        <taxon>Thermoproteota</taxon>
        <taxon>Thermoprotei</taxon>
        <taxon>Desulfurococcales</taxon>
        <taxon>Desulfurococcaceae</taxon>
        <taxon>Ignicoccus</taxon>
    </lineage>
</organism>
<reference evidence="12" key="1">
    <citation type="submission" date="2013-11" db="EMBL/GenBank/DDBJ databases">
        <title>Comparative genomics of Ignicoccus.</title>
        <authorList>
            <person name="Podar M."/>
        </authorList>
    </citation>
    <scope>NUCLEOTIDE SEQUENCE</scope>
    <source>
        <strain evidence="12">DSM 13166</strain>
    </source>
</reference>
<keyword evidence="13" id="KW-1185">Reference proteome</keyword>
<keyword evidence="2 10" id="KW-0540">Nuclease</keyword>
<dbReference type="GO" id="GO:0051536">
    <property type="term" value="F:iron-sulfur cluster binding"/>
    <property type="evidence" value="ECO:0007669"/>
    <property type="project" value="UniProtKB-KW"/>
</dbReference>
<name>A0A977KAK3_9CREN</name>
<keyword evidence="9 10" id="KW-0464">Manganese</keyword>
<evidence type="ECO:0000256" key="7">
    <source>
        <dbReference type="ARBA" id="ARBA00023014"/>
    </source>
</evidence>
<keyword evidence="6 10" id="KW-0408">Iron</keyword>
<dbReference type="InterPro" id="IPR013343">
    <property type="entry name" value="CRISPR-assoc_prot_Cas4"/>
</dbReference>
<protein>
    <recommendedName>
        <fullName evidence="10">CRISPR-associated exonuclease Cas4</fullName>
        <ecNumber evidence="10">3.1.12.1</ecNumber>
    </recommendedName>
</protein>
<evidence type="ECO:0000256" key="5">
    <source>
        <dbReference type="ARBA" id="ARBA00022839"/>
    </source>
</evidence>
<keyword evidence="4 10" id="KW-0378">Hydrolase</keyword>
<sequence>MRVRPSELRTLAFCPRLLFFETHLAKEVTLKQKVRMLLGKIWHFFIEILMKEESEVRVLGRIGEFEVSGRADGVGEREIIEIKSGRGPRNGAWYGDYLQALTYAMVLKKEKVVIKYRDKVFEKEVDDDDGEELLNALNHLKLIKDGYLPPPKRSKWCSKCPYRELCEALGKEGDDWFWKIPWVKE</sequence>
<keyword evidence="3 10" id="KW-0479">Metal-binding</keyword>
<evidence type="ECO:0000256" key="2">
    <source>
        <dbReference type="ARBA" id="ARBA00022722"/>
    </source>
</evidence>
<proteinExistence type="inferred from homology"/>
<gene>
    <name evidence="12" type="ORF">IPA_01875</name>
</gene>